<accession>A0ABN8ZL49</accession>
<feature type="compositionally biased region" description="Basic residues" evidence="1">
    <location>
        <begin position="158"/>
        <end position="176"/>
    </location>
</feature>
<feature type="compositionally biased region" description="Pro residues" evidence="1">
    <location>
        <begin position="147"/>
        <end position="156"/>
    </location>
</feature>
<name>A0ABN8ZL49_RANTA</name>
<evidence type="ECO:0000313" key="3">
    <source>
        <dbReference type="Proteomes" id="UP001176941"/>
    </source>
</evidence>
<dbReference type="EMBL" id="OX459969">
    <property type="protein sequence ID" value="CAI9173343.1"/>
    <property type="molecule type" value="Genomic_DNA"/>
</dbReference>
<organism evidence="2 3">
    <name type="scientific">Rangifer tarandus platyrhynchus</name>
    <name type="common">Svalbard reindeer</name>
    <dbReference type="NCBI Taxonomy" id="3082113"/>
    <lineage>
        <taxon>Eukaryota</taxon>
        <taxon>Metazoa</taxon>
        <taxon>Chordata</taxon>
        <taxon>Craniata</taxon>
        <taxon>Vertebrata</taxon>
        <taxon>Euteleostomi</taxon>
        <taxon>Mammalia</taxon>
        <taxon>Eutheria</taxon>
        <taxon>Laurasiatheria</taxon>
        <taxon>Artiodactyla</taxon>
        <taxon>Ruminantia</taxon>
        <taxon>Pecora</taxon>
        <taxon>Cervidae</taxon>
        <taxon>Odocoileinae</taxon>
        <taxon>Rangifer</taxon>
    </lineage>
</organism>
<dbReference type="Proteomes" id="UP001176941">
    <property type="component" value="Chromosome 33"/>
</dbReference>
<feature type="region of interest" description="Disordered" evidence="1">
    <location>
        <begin position="66"/>
        <end position="92"/>
    </location>
</feature>
<protein>
    <submittedName>
        <fullName evidence="2">Uncharacterized protein</fullName>
    </submittedName>
</protein>
<keyword evidence="3" id="KW-1185">Reference proteome</keyword>
<evidence type="ECO:0000256" key="1">
    <source>
        <dbReference type="SAM" id="MobiDB-lite"/>
    </source>
</evidence>
<reference evidence="2" key="1">
    <citation type="submission" date="2023-04" db="EMBL/GenBank/DDBJ databases">
        <authorList>
            <consortium name="ELIXIR-Norway"/>
        </authorList>
    </citation>
    <scope>NUCLEOTIDE SEQUENCE [LARGE SCALE GENOMIC DNA]</scope>
</reference>
<proteinExistence type="predicted"/>
<feature type="region of interest" description="Disordered" evidence="1">
    <location>
        <begin position="124"/>
        <end position="176"/>
    </location>
</feature>
<sequence length="176" mass="19549">MEIWDSLNRRYLDFIKKRGARREESWLFRGLREPGRGRAEELARRALGPGSGFLPKKGKAGKKCEAAAGGEGELRPRDGGQHGRLAAPGAGAATGVSVAGARIWEPRRARRLVRRLAPLRLAARRGPIAGRPCASGRRPAAERKPRWPPPPPPCTPRSPRRPRTLGLRRRRTFRSH</sequence>
<gene>
    <name evidence="2" type="ORF">MRATA1EN1_LOCUS22305</name>
</gene>
<evidence type="ECO:0000313" key="2">
    <source>
        <dbReference type="EMBL" id="CAI9173343.1"/>
    </source>
</evidence>
<feature type="compositionally biased region" description="Basic and acidic residues" evidence="1">
    <location>
        <begin position="72"/>
        <end position="81"/>
    </location>
</feature>